<evidence type="ECO:0000256" key="3">
    <source>
        <dbReference type="ARBA" id="ARBA00022692"/>
    </source>
</evidence>
<dbReference type="PANTHER" id="PTHR22911">
    <property type="entry name" value="ACYL-MALONYL CONDENSING ENZYME-RELATED"/>
    <property type="match status" value="1"/>
</dbReference>
<dbReference type="EMBL" id="CP137852">
    <property type="protein sequence ID" value="WPB84583.1"/>
    <property type="molecule type" value="Genomic_DNA"/>
</dbReference>
<protein>
    <submittedName>
        <fullName evidence="8">DMT family transporter</fullName>
    </submittedName>
</protein>
<evidence type="ECO:0000256" key="4">
    <source>
        <dbReference type="ARBA" id="ARBA00022989"/>
    </source>
</evidence>
<evidence type="ECO:0000313" key="9">
    <source>
        <dbReference type="Proteomes" id="UP001305521"/>
    </source>
</evidence>
<proteinExistence type="inferred from homology"/>
<evidence type="ECO:0000256" key="5">
    <source>
        <dbReference type="ARBA" id="ARBA00023136"/>
    </source>
</evidence>
<feature type="transmembrane region" description="Helical" evidence="6">
    <location>
        <begin position="94"/>
        <end position="112"/>
    </location>
</feature>
<gene>
    <name evidence="8" type="ORF">R9Z33_21105</name>
</gene>
<evidence type="ECO:0000256" key="1">
    <source>
        <dbReference type="ARBA" id="ARBA00004141"/>
    </source>
</evidence>
<keyword evidence="4 6" id="KW-1133">Transmembrane helix</keyword>
<evidence type="ECO:0000259" key="7">
    <source>
        <dbReference type="Pfam" id="PF00892"/>
    </source>
</evidence>
<reference evidence="8 9" key="1">
    <citation type="submission" date="2023-11" db="EMBL/GenBank/DDBJ databases">
        <title>Arctic aerobic anoxygenic photoheterotroph Sediminicoccus rosea KRV36 adapts its photosynthesis to long days of polar summer.</title>
        <authorList>
            <person name="Tomasch J."/>
            <person name="Kopejtka K."/>
            <person name="Bily T."/>
            <person name="Gardiner A.T."/>
            <person name="Gardian Z."/>
            <person name="Shivaramu S."/>
            <person name="Koblizek M."/>
            <person name="Engelhardt F."/>
            <person name="Kaftan D."/>
        </authorList>
    </citation>
    <scope>NUCLEOTIDE SEQUENCE [LARGE SCALE GENOMIC DNA]</scope>
    <source>
        <strain evidence="8 9">R-30</strain>
    </source>
</reference>
<feature type="transmembrane region" description="Helical" evidence="6">
    <location>
        <begin position="68"/>
        <end position="88"/>
    </location>
</feature>
<feature type="transmembrane region" description="Helical" evidence="6">
    <location>
        <begin position="145"/>
        <end position="165"/>
    </location>
</feature>
<keyword evidence="9" id="KW-1185">Reference proteome</keyword>
<dbReference type="SUPFAM" id="SSF103481">
    <property type="entry name" value="Multidrug resistance efflux transporter EmrE"/>
    <property type="match status" value="2"/>
</dbReference>
<comment type="similarity">
    <text evidence="2">Belongs to the drug/metabolite transporter (DMT) superfamily. 10 TMS drug/metabolite exporter (DME) (TC 2.A.7.3) family.</text>
</comment>
<keyword evidence="3 6" id="KW-0812">Transmembrane</keyword>
<name>A0ABZ0PFS3_9PROT</name>
<feature type="transmembrane region" description="Helical" evidence="6">
    <location>
        <begin position="35"/>
        <end position="56"/>
    </location>
</feature>
<feature type="transmembrane region" description="Helical" evidence="6">
    <location>
        <begin position="261"/>
        <end position="279"/>
    </location>
</feature>
<evidence type="ECO:0000313" key="8">
    <source>
        <dbReference type="EMBL" id="WPB84583.1"/>
    </source>
</evidence>
<dbReference type="Pfam" id="PF00892">
    <property type="entry name" value="EamA"/>
    <property type="match status" value="2"/>
</dbReference>
<dbReference type="InterPro" id="IPR000620">
    <property type="entry name" value="EamA_dom"/>
</dbReference>
<comment type="subcellular location">
    <subcellularLocation>
        <location evidence="1">Membrane</location>
        <topology evidence="1">Multi-pass membrane protein</topology>
    </subcellularLocation>
</comment>
<dbReference type="InterPro" id="IPR037185">
    <property type="entry name" value="EmrE-like"/>
</dbReference>
<keyword evidence="5 6" id="KW-0472">Membrane</keyword>
<sequence length="291" mass="30618">MRGPLLLMAGIGLFGLLDANSKLLAGDFSAAQAIFLRHAVLLGLLIGLRGAFGWPGGPLRTAHPWLHGLRACTMLTAGLTFYVAVRYLSLADAYLIFFTAPFMTLILARVFLKERVPRAAWLWSGVGFCGVMIALAPQLGEGGSLYGFACALLGTIAYAANITLNRSLRAEPGIARLVLWPSLFGVLATGPFAATYWAAPSAVEWAQLLLNGLLAGGATILLALALRHSSPARLAPFEFIALPLSVTLDLVVFGNAPGIEVILGGLVVVLACVMSERAVSRARQGIPPGKA</sequence>
<organism evidence="8 9">
    <name type="scientific">Sediminicoccus rosea</name>
    <dbReference type="NCBI Taxonomy" id="1225128"/>
    <lineage>
        <taxon>Bacteria</taxon>
        <taxon>Pseudomonadati</taxon>
        <taxon>Pseudomonadota</taxon>
        <taxon>Alphaproteobacteria</taxon>
        <taxon>Acetobacterales</taxon>
        <taxon>Roseomonadaceae</taxon>
        <taxon>Sediminicoccus</taxon>
    </lineage>
</organism>
<dbReference type="Proteomes" id="UP001305521">
    <property type="component" value="Chromosome"/>
</dbReference>
<evidence type="ECO:0000256" key="2">
    <source>
        <dbReference type="ARBA" id="ARBA00009853"/>
    </source>
</evidence>
<feature type="transmembrane region" description="Helical" evidence="6">
    <location>
        <begin position="177"/>
        <end position="199"/>
    </location>
</feature>
<feature type="transmembrane region" description="Helical" evidence="6">
    <location>
        <begin position="119"/>
        <end position="139"/>
    </location>
</feature>
<dbReference type="RefSeq" id="WP_318648548.1">
    <property type="nucleotide sequence ID" value="NZ_CP137852.1"/>
</dbReference>
<accession>A0ABZ0PFS3</accession>
<feature type="domain" description="EamA" evidence="7">
    <location>
        <begin position="3"/>
        <end position="134"/>
    </location>
</feature>
<evidence type="ECO:0000256" key="6">
    <source>
        <dbReference type="SAM" id="Phobius"/>
    </source>
</evidence>
<dbReference type="PANTHER" id="PTHR22911:SF6">
    <property type="entry name" value="SOLUTE CARRIER FAMILY 35 MEMBER G1"/>
    <property type="match status" value="1"/>
</dbReference>
<feature type="domain" description="EamA" evidence="7">
    <location>
        <begin position="147"/>
        <end position="274"/>
    </location>
</feature>